<protein>
    <submittedName>
        <fullName evidence="2">Uncharacterized protein</fullName>
    </submittedName>
</protein>
<gene>
    <name evidence="2" type="ORF">PPERSA_07248</name>
</gene>
<dbReference type="EMBL" id="LDAU01000196">
    <property type="protein sequence ID" value="KRX00051.1"/>
    <property type="molecule type" value="Genomic_DNA"/>
</dbReference>
<organism evidence="2 3">
    <name type="scientific">Pseudocohnilembus persalinus</name>
    <name type="common">Ciliate</name>
    <dbReference type="NCBI Taxonomy" id="266149"/>
    <lineage>
        <taxon>Eukaryota</taxon>
        <taxon>Sar</taxon>
        <taxon>Alveolata</taxon>
        <taxon>Ciliophora</taxon>
        <taxon>Intramacronucleata</taxon>
        <taxon>Oligohymenophorea</taxon>
        <taxon>Scuticociliatia</taxon>
        <taxon>Philasterida</taxon>
        <taxon>Pseudocohnilembidae</taxon>
        <taxon>Pseudocohnilembus</taxon>
    </lineage>
</organism>
<feature type="compositionally biased region" description="Low complexity" evidence="1">
    <location>
        <begin position="145"/>
        <end position="160"/>
    </location>
</feature>
<sequence length="292" mass="35302">MDQNEKTQVLKKKKNKKNLNIQNKIEEDLDNNIVDQNQNQKNKANEQNQKQIQIQIQEEKNDQQHIKHLLQLQQGDFFFYKDGIQYKNQLGKKSFILQIDKRKLIRQEISYGQEEIIREIQELMRKREYLKQAKLNQQIEKKNNNNKNNHNNQINQNNNYNNNIQNKKFDLGYDFFECELEVSEKILRFFQGISYVFGMVNKTNLEKLIGDSLEIFDITEEGFKNFTGNIKQLEKQEQEESQLALQIGKAQQLENDKKREEFYDFENLKYYLGRIRQKNIKRGDFRHLREIK</sequence>
<evidence type="ECO:0000313" key="2">
    <source>
        <dbReference type="EMBL" id="KRX00051.1"/>
    </source>
</evidence>
<dbReference type="Proteomes" id="UP000054937">
    <property type="component" value="Unassembled WGS sequence"/>
</dbReference>
<comment type="caution">
    <text evidence="2">The sequence shown here is derived from an EMBL/GenBank/DDBJ whole genome shotgun (WGS) entry which is preliminary data.</text>
</comment>
<dbReference type="InParanoid" id="A0A0V0QCW7"/>
<evidence type="ECO:0000256" key="1">
    <source>
        <dbReference type="SAM" id="MobiDB-lite"/>
    </source>
</evidence>
<reference evidence="2 3" key="1">
    <citation type="journal article" date="2015" name="Sci. Rep.">
        <title>Genome of the facultative scuticociliatosis pathogen Pseudocohnilembus persalinus provides insight into its virulence through horizontal gene transfer.</title>
        <authorList>
            <person name="Xiong J."/>
            <person name="Wang G."/>
            <person name="Cheng J."/>
            <person name="Tian M."/>
            <person name="Pan X."/>
            <person name="Warren A."/>
            <person name="Jiang C."/>
            <person name="Yuan D."/>
            <person name="Miao W."/>
        </authorList>
    </citation>
    <scope>NUCLEOTIDE SEQUENCE [LARGE SCALE GENOMIC DNA]</scope>
    <source>
        <strain evidence="2">36N120E</strain>
    </source>
</reference>
<name>A0A0V0QCW7_PSEPJ</name>
<proteinExistence type="predicted"/>
<feature type="region of interest" description="Disordered" evidence="1">
    <location>
        <begin position="141"/>
        <end position="160"/>
    </location>
</feature>
<evidence type="ECO:0000313" key="3">
    <source>
        <dbReference type="Proteomes" id="UP000054937"/>
    </source>
</evidence>
<accession>A0A0V0QCW7</accession>
<dbReference type="AlphaFoldDB" id="A0A0V0QCW7"/>
<keyword evidence="3" id="KW-1185">Reference proteome</keyword>